<name>A0A7L3UXX0_MOLAT</name>
<dbReference type="EMBL" id="VZUF01131102">
    <property type="protein sequence ID" value="NXV55985.1"/>
    <property type="molecule type" value="Genomic_DNA"/>
</dbReference>
<dbReference type="GO" id="GO:0004642">
    <property type="term" value="F:phosphoribosylformylglycinamidine synthase activity"/>
    <property type="evidence" value="ECO:0007669"/>
    <property type="project" value="TreeGrafter"/>
</dbReference>
<organism evidence="1 2">
    <name type="scientific">Molothrus ater</name>
    <name type="common">Brown-headed cowbird</name>
    <dbReference type="NCBI Taxonomy" id="84834"/>
    <lineage>
        <taxon>Eukaryota</taxon>
        <taxon>Metazoa</taxon>
        <taxon>Chordata</taxon>
        <taxon>Craniata</taxon>
        <taxon>Vertebrata</taxon>
        <taxon>Euteleostomi</taxon>
        <taxon>Archelosauria</taxon>
        <taxon>Archosauria</taxon>
        <taxon>Dinosauria</taxon>
        <taxon>Saurischia</taxon>
        <taxon>Theropoda</taxon>
        <taxon>Coelurosauria</taxon>
        <taxon>Aves</taxon>
        <taxon>Neognathae</taxon>
        <taxon>Neoaves</taxon>
        <taxon>Telluraves</taxon>
        <taxon>Australaves</taxon>
        <taxon>Passeriformes</taxon>
        <taxon>Passeroidea</taxon>
        <taxon>Icteridae</taxon>
        <taxon>Molothrus</taxon>
    </lineage>
</organism>
<dbReference type="PANTHER" id="PTHR10099">
    <property type="entry name" value="PHOSPHORIBOSYLFORMYLGLYCINAMIDINE SYNTHASE"/>
    <property type="match status" value="1"/>
</dbReference>
<dbReference type="GO" id="GO:0006164">
    <property type="term" value="P:purine nucleotide biosynthetic process"/>
    <property type="evidence" value="ECO:0007669"/>
    <property type="project" value="TreeGrafter"/>
</dbReference>
<dbReference type="Pfam" id="PF13507">
    <property type="entry name" value="GATase_5"/>
    <property type="match status" value="1"/>
</dbReference>
<protein>
    <submittedName>
        <fullName evidence="1">PUR4 synthase</fullName>
    </submittedName>
</protein>
<feature type="non-terminal residue" evidence="1">
    <location>
        <position position="1"/>
    </location>
</feature>
<dbReference type="GO" id="GO:0005737">
    <property type="term" value="C:cytoplasm"/>
    <property type="evidence" value="ECO:0007669"/>
    <property type="project" value="TreeGrafter"/>
</dbReference>
<dbReference type="PANTHER" id="PTHR10099:SF1">
    <property type="entry name" value="PHOSPHORIBOSYLFORMYLGLYCINAMIDINE SYNTHASE"/>
    <property type="match status" value="1"/>
</dbReference>
<evidence type="ECO:0000313" key="2">
    <source>
        <dbReference type="Proteomes" id="UP000553862"/>
    </source>
</evidence>
<sequence length="114" mass="12400">GWAASILFNPKVRSELERFRTRPDTFSLGVCNGCQLMALLGWVGTGQCHLCHLCHLCVSPVSPQCPVPAVALERNLSGRFESRFVTVRVEPGPALMLRGMEGARLGVWVAHGEG</sequence>
<evidence type="ECO:0000313" key="1">
    <source>
        <dbReference type="EMBL" id="NXV55985.1"/>
    </source>
</evidence>
<dbReference type="SMART" id="SM01211">
    <property type="entry name" value="GATase_5"/>
    <property type="match status" value="1"/>
</dbReference>
<feature type="non-terminal residue" evidence="1">
    <location>
        <position position="114"/>
    </location>
</feature>
<comment type="caution">
    <text evidence="1">The sequence shown here is derived from an EMBL/GenBank/DDBJ whole genome shotgun (WGS) entry which is preliminary data.</text>
</comment>
<accession>A0A7L3UXX0</accession>
<dbReference type="Gene3D" id="3.40.50.880">
    <property type="match status" value="1"/>
</dbReference>
<proteinExistence type="predicted"/>
<dbReference type="AlphaFoldDB" id="A0A7L3UXX0"/>
<reference evidence="1 2" key="1">
    <citation type="submission" date="2019-09" db="EMBL/GenBank/DDBJ databases">
        <title>Bird 10,000 Genomes (B10K) Project - Family phase.</title>
        <authorList>
            <person name="Zhang G."/>
        </authorList>
    </citation>
    <scope>NUCLEOTIDE SEQUENCE [LARGE SCALE GENOMIC DNA]</scope>
    <source>
        <strain evidence="1">OUT-0049</strain>
        <tissue evidence="1">Muscle</tissue>
    </source>
</reference>
<dbReference type="InterPro" id="IPR029062">
    <property type="entry name" value="Class_I_gatase-like"/>
</dbReference>
<dbReference type="Proteomes" id="UP000553862">
    <property type="component" value="Unassembled WGS sequence"/>
</dbReference>
<keyword evidence="2" id="KW-1185">Reference proteome</keyword>
<gene>
    <name evidence="1" type="primary">Pfas</name>
    <name evidence="1" type="ORF">MOLATE_R08527</name>
</gene>
<dbReference type="SUPFAM" id="SSF52317">
    <property type="entry name" value="Class I glutamine amidotransferase-like"/>
    <property type="match status" value="1"/>
</dbReference>